<proteinExistence type="predicted"/>
<protein>
    <recommendedName>
        <fullName evidence="3">Secreted protein</fullName>
    </recommendedName>
</protein>
<organism evidence="1 2">
    <name type="scientific">Dryococelus australis</name>
    <dbReference type="NCBI Taxonomy" id="614101"/>
    <lineage>
        <taxon>Eukaryota</taxon>
        <taxon>Metazoa</taxon>
        <taxon>Ecdysozoa</taxon>
        <taxon>Arthropoda</taxon>
        <taxon>Hexapoda</taxon>
        <taxon>Insecta</taxon>
        <taxon>Pterygota</taxon>
        <taxon>Neoptera</taxon>
        <taxon>Polyneoptera</taxon>
        <taxon>Phasmatodea</taxon>
        <taxon>Verophasmatodea</taxon>
        <taxon>Anareolatae</taxon>
        <taxon>Phasmatidae</taxon>
        <taxon>Eurycanthinae</taxon>
        <taxon>Dryococelus</taxon>
    </lineage>
</organism>
<dbReference type="EMBL" id="JARBHB010000001">
    <property type="protein sequence ID" value="KAJ8896510.1"/>
    <property type="molecule type" value="Genomic_DNA"/>
</dbReference>
<comment type="caution">
    <text evidence="1">The sequence shown here is derived from an EMBL/GenBank/DDBJ whole genome shotgun (WGS) entry which is preliminary data.</text>
</comment>
<name>A0ABQ9III2_9NEOP</name>
<evidence type="ECO:0000313" key="2">
    <source>
        <dbReference type="Proteomes" id="UP001159363"/>
    </source>
</evidence>
<keyword evidence="2" id="KW-1185">Reference proteome</keyword>
<reference evidence="1 2" key="1">
    <citation type="submission" date="2023-02" db="EMBL/GenBank/DDBJ databases">
        <title>LHISI_Scaffold_Assembly.</title>
        <authorList>
            <person name="Stuart O.P."/>
            <person name="Cleave R."/>
            <person name="Magrath M.J.L."/>
            <person name="Mikheyev A.S."/>
        </authorList>
    </citation>
    <scope>NUCLEOTIDE SEQUENCE [LARGE SCALE GENOMIC DNA]</scope>
    <source>
        <strain evidence="1">Daus_M_001</strain>
        <tissue evidence="1">Leg muscle</tissue>
    </source>
</reference>
<accession>A0ABQ9III2</accession>
<evidence type="ECO:0000313" key="1">
    <source>
        <dbReference type="EMBL" id="KAJ8896510.1"/>
    </source>
</evidence>
<dbReference type="Proteomes" id="UP001159363">
    <property type="component" value="Chromosome 1"/>
</dbReference>
<sequence length="99" mass="11683">MIRPIITFAALAWAYCAKFHVHRFFVVQNKCLRQAVKAPRYILTKYLYSELKQELLQDVFHKRQRSFTTRATHIITRKLLPSGTTTQWKPSAINGQSRF</sequence>
<gene>
    <name evidence="1" type="ORF">PR048_001854</name>
</gene>
<evidence type="ECO:0008006" key="3">
    <source>
        <dbReference type="Google" id="ProtNLM"/>
    </source>
</evidence>